<dbReference type="Pfam" id="PF08479">
    <property type="entry name" value="POTRA_2"/>
    <property type="match status" value="1"/>
</dbReference>
<dbReference type="PIRSF" id="PIRSF029745">
    <property type="entry name" value="FhaC"/>
    <property type="match status" value="1"/>
</dbReference>
<proteinExistence type="predicted"/>
<dbReference type="InterPro" id="IPR051544">
    <property type="entry name" value="TPS_OM_transporter"/>
</dbReference>
<sequence>MQLFSSTALLLLFLASPALAQRPDPNQDRIPQPLPNPEDALPAETDDPITPAPAPPAVKTPDGQTTLSVTQIDIIGSTVFTPTDFEPLVTPLEGRDVSINELQALTEAITQLYFDQGYLTSRAVLSEQEITDGTVQIQVIEGTISDIRIEGNTQTKTGYLKKRLALGTSTPAQLGAIEDQLRLLQLDPLFETVNGTLAPGENAGESILSVVVKESKPFNFDVSVDNYSPPSVGGVRTGVGVSYRNATGWGDQLSLSYSRSTTGGSNLYDVGYRIPLNAKDGTLQLRALITDSSQTQTTLDFDGNSEFYEISFRQPLIRNPREEFALSLAFAYRDGQTFLFNSPFPFGIGPDANGISRTSVFKFGQDYIKRDSTGAWALQSQFSLGTGLFNATNNTGAIPDGQFFSWLGQAQRVQRLGKNNLLIMQGSAQFSPDSLLASEQFVIGGGQSVRGFRQNVRSGDNGLRFSIEDRITLVRNKKESPVIQIAPFLDLGYVFNSNNNPNLIFGEQFLISSGLGLLLEPVSGLNIRLDYAVPFVDLSDRGNNVQDEGFHFSVRYSY</sequence>
<evidence type="ECO:0000313" key="8">
    <source>
        <dbReference type="EMBL" id="ABW28262.1"/>
    </source>
</evidence>
<evidence type="ECO:0000313" key="9">
    <source>
        <dbReference type="Proteomes" id="UP000000268"/>
    </source>
</evidence>
<keyword evidence="3" id="KW-0998">Cell outer membrane</keyword>
<dbReference type="Gene3D" id="2.40.160.50">
    <property type="entry name" value="membrane protein fhac: a member of the omp85/tpsb transporter family"/>
    <property type="match status" value="1"/>
</dbReference>
<evidence type="ECO:0000256" key="2">
    <source>
        <dbReference type="ARBA" id="ARBA00022692"/>
    </source>
</evidence>
<dbReference type="GO" id="GO:0046819">
    <property type="term" value="P:protein secretion by the type V secretion system"/>
    <property type="evidence" value="ECO:0007669"/>
    <property type="project" value="TreeGrafter"/>
</dbReference>
<dbReference type="GO" id="GO:0008320">
    <property type="term" value="F:protein transmembrane transporter activity"/>
    <property type="evidence" value="ECO:0007669"/>
    <property type="project" value="TreeGrafter"/>
</dbReference>
<reference evidence="8 9" key="1">
    <citation type="journal article" date="2008" name="Proc. Natl. Acad. Sci. U.S.A.">
        <title>Niche adaptation and genome expansion in the chlorophyll d-producing cyanobacterium Acaryochloris marina.</title>
        <authorList>
            <person name="Swingley W.D."/>
            <person name="Chen M."/>
            <person name="Cheung P.C."/>
            <person name="Conrad A.L."/>
            <person name="Dejesa L.C."/>
            <person name="Hao J."/>
            <person name="Honchak B.M."/>
            <person name="Karbach L.E."/>
            <person name="Kurdoglu A."/>
            <person name="Lahiri S."/>
            <person name="Mastrian S.D."/>
            <person name="Miyashita H."/>
            <person name="Page L."/>
            <person name="Ramakrishna P."/>
            <person name="Satoh S."/>
            <person name="Sattley W.M."/>
            <person name="Shimada Y."/>
            <person name="Taylor H.L."/>
            <person name="Tomo T."/>
            <person name="Tsuchiya T."/>
            <person name="Wang Z.T."/>
            <person name="Raymond J."/>
            <person name="Mimuro M."/>
            <person name="Blankenship R.E."/>
            <person name="Touchman J.W."/>
        </authorList>
    </citation>
    <scope>NUCLEOTIDE SEQUENCE [LARGE SCALE GENOMIC DNA]</scope>
    <source>
        <strain evidence="9">MBIC 11017</strain>
    </source>
</reference>
<protein>
    <submittedName>
        <fullName evidence="8">Polypeptide-transport-associated, ShlB-type</fullName>
    </submittedName>
</protein>
<dbReference type="EMBL" id="CP000828">
    <property type="protein sequence ID" value="ABW28262.1"/>
    <property type="molecule type" value="Genomic_DNA"/>
</dbReference>
<feature type="domain" description="Haemolysin activator HlyB C-terminal" evidence="6">
    <location>
        <begin position="204"/>
        <end position="517"/>
    </location>
</feature>
<dbReference type="PANTHER" id="PTHR34597:SF3">
    <property type="entry name" value="OUTER MEMBRANE TRANSPORTER CDIB"/>
    <property type="match status" value="1"/>
</dbReference>
<name>B0CFV8_ACAM1</name>
<feature type="signal peptide" evidence="5">
    <location>
        <begin position="1"/>
        <end position="20"/>
    </location>
</feature>
<dbReference type="InterPro" id="IPR013686">
    <property type="entry name" value="Polypept-transport_assoc_ShlB"/>
</dbReference>
<dbReference type="Gene3D" id="3.10.20.310">
    <property type="entry name" value="membrane protein fhac"/>
    <property type="match status" value="1"/>
</dbReference>
<dbReference type="STRING" id="329726.AM1_3266"/>
<organism evidence="8 9">
    <name type="scientific">Acaryochloris marina (strain MBIC 11017)</name>
    <dbReference type="NCBI Taxonomy" id="329726"/>
    <lineage>
        <taxon>Bacteria</taxon>
        <taxon>Bacillati</taxon>
        <taxon>Cyanobacteriota</taxon>
        <taxon>Cyanophyceae</taxon>
        <taxon>Acaryochloridales</taxon>
        <taxon>Acaryochloridaceae</taxon>
        <taxon>Acaryochloris</taxon>
    </lineage>
</organism>
<dbReference type="Pfam" id="PF03865">
    <property type="entry name" value="ShlB"/>
    <property type="match status" value="1"/>
</dbReference>
<evidence type="ECO:0000256" key="4">
    <source>
        <dbReference type="SAM" id="MobiDB-lite"/>
    </source>
</evidence>
<evidence type="ECO:0000256" key="5">
    <source>
        <dbReference type="SAM" id="SignalP"/>
    </source>
</evidence>
<accession>B0CFV8</accession>
<keyword evidence="2" id="KW-0812">Transmembrane</keyword>
<dbReference type="KEGG" id="amr:AM1_3266"/>
<feature type="domain" description="Polypeptide-transport-associated ShlB-type" evidence="7">
    <location>
        <begin position="68"/>
        <end position="142"/>
    </location>
</feature>
<dbReference type="HOGENOM" id="CLU_021521_0_0_3"/>
<feature type="chain" id="PRO_5002746769" evidence="5">
    <location>
        <begin position="21"/>
        <end position="558"/>
    </location>
</feature>
<dbReference type="InterPro" id="IPR027282">
    <property type="entry name" value="TPS"/>
</dbReference>
<dbReference type="RefSeq" id="WP_012163671.1">
    <property type="nucleotide sequence ID" value="NC_009925.1"/>
</dbReference>
<evidence type="ECO:0000256" key="3">
    <source>
        <dbReference type="ARBA" id="ARBA00023237"/>
    </source>
</evidence>
<keyword evidence="9" id="KW-1185">Reference proteome</keyword>
<dbReference type="AlphaFoldDB" id="B0CFV8"/>
<dbReference type="PANTHER" id="PTHR34597">
    <property type="entry name" value="SLR1661 PROTEIN"/>
    <property type="match status" value="1"/>
</dbReference>
<dbReference type="OrthoDB" id="596066at2"/>
<dbReference type="eggNOG" id="COG2831">
    <property type="taxonomic scope" value="Bacteria"/>
</dbReference>
<dbReference type="InterPro" id="IPR005565">
    <property type="entry name" value="Hemolysn_activator_HlyB_C"/>
</dbReference>
<keyword evidence="1" id="KW-0472">Membrane</keyword>
<keyword evidence="1" id="KW-1134">Transmembrane beta strand</keyword>
<dbReference type="Proteomes" id="UP000000268">
    <property type="component" value="Chromosome"/>
</dbReference>
<dbReference type="GO" id="GO:0098046">
    <property type="term" value="C:type V protein secretion system complex"/>
    <property type="evidence" value="ECO:0007669"/>
    <property type="project" value="TreeGrafter"/>
</dbReference>
<evidence type="ECO:0000259" key="6">
    <source>
        <dbReference type="Pfam" id="PF03865"/>
    </source>
</evidence>
<keyword evidence="5" id="KW-0732">Signal</keyword>
<feature type="region of interest" description="Disordered" evidence="4">
    <location>
        <begin position="21"/>
        <end position="63"/>
    </location>
</feature>
<evidence type="ECO:0000259" key="7">
    <source>
        <dbReference type="Pfam" id="PF08479"/>
    </source>
</evidence>
<gene>
    <name evidence="8" type="ordered locus">AM1_3266</name>
</gene>
<evidence type="ECO:0000256" key="1">
    <source>
        <dbReference type="ARBA" id="ARBA00022452"/>
    </source>
</evidence>